<feature type="transmembrane region" description="Helical" evidence="1">
    <location>
        <begin position="111"/>
        <end position="130"/>
    </location>
</feature>
<reference evidence="3" key="1">
    <citation type="journal article" date="2019" name="Int. J. Syst. Evol. Microbiol.">
        <title>The Global Catalogue of Microorganisms (GCM) 10K type strain sequencing project: providing services to taxonomists for standard genome sequencing and annotation.</title>
        <authorList>
            <consortium name="The Broad Institute Genomics Platform"/>
            <consortium name="The Broad Institute Genome Sequencing Center for Infectious Disease"/>
            <person name="Wu L."/>
            <person name="Ma J."/>
        </authorList>
    </citation>
    <scope>NUCLEOTIDE SEQUENCE [LARGE SCALE GENOMIC DNA]</scope>
    <source>
        <strain evidence="3">JCM 31921</strain>
    </source>
</reference>
<dbReference type="Proteomes" id="UP001501410">
    <property type="component" value="Unassembled WGS sequence"/>
</dbReference>
<sequence>MLLFAFFFVLGLVQLSGHEFDYPFLYRTVINIAPSNLFQNGIKPDFLQRVNIANTVLGVGFILSALMLGFSAEKHEDEYVSGLRLSALSWALIVNYLLLAVAFLLLYDLSFLSAMTYNLFTVLLLFLARFQYLLYKSRSNLPHEE</sequence>
<gene>
    <name evidence="2" type="ORF">GCM10023092_07540</name>
</gene>
<name>A0ABP8MKA9_9BACT</name>
<feature type="transmembrane region" description="Helical" evidence="1">
    <location>
        <begin position="52"/>
        <end position="70"/>
    </location>
</feature>
<evidence type="ECO:0000256" key="1">
    <source>
        <dbReference type="SAM" id="Phobius"/>
    </source>
</evidence>
<evidence type="ECO:0000313" key="3">
    <source>
        <dbReference type="Proteomes" id="UP001501410"/>
    </source>
</evidence>
<evidence type="ECO:0000313" key="2">
    <source>
        <dbReference type="EMBL" id="GAA4450889.1"/>
    </source>
</evidence>
<accession>A0ABP8MKA9</accession>
<organism evidence="2 3">
    <name type="scientific">Rurimicrobium arvi</name>
    <dbReference type="NCBI Taxonomy" id="2049916"/>
    <lineage>
        <taxon>Bacteria</taxon>
        <taxon>Pseudomonadati</taxon>
        <taxon>Bacteroidota</taxon>
        <taxon>Chitinophagia</taxon>
        <taxon>Chitinophagales</taxon>
        <taxon>Chitinophagaceae</taxon>
        <taxon>Rurimicrobium</taxon>
    </lineage>
</organism>
<keyword evidence="1" id="KW-0812">Transmembrane</keyword>
<evidence type="ECO:0008006" key="4">
    <source>
        <dbReference type="Google" id="ProtNLM"/>
    </source>
</evidence>
<keyword evidence="1" id="KW-0472">Membrane</keyword>
<keyword evidence="3" id="KW-1185">Reference proteome</keyword>
<protein>
    <recommendedName>
        <fullName evidence="4">DUF998 domain-containing protein</fullName>
    </recommendedName>
</protein>
<proteinExistence type="predicted"/>
<keyword evidence="1" id="KW-1133">Transmembrane helix</keyword>
<feature type="transmembrane region" description="Helical" evidence="1">
    <location>
        <begin position="82"/>
        <end position="105"/>
    </location>
</feature>
<comment type="caution">
    <text evidence="2">The sequence shown here is derived from an EMBL/GenBank/DDBJ whole genome shotgun (WGS) entry which is preliminary data.</text>
</comment>
<dbReference type="EMBL" id="BAABEZ010000004">
    <property type="protein sequence ID" value="GAA4450889.1"/>
    <property type="molecule type" value="Genomic_DNA"/>
</dbReference>